<dbReference type="PANTHER" id="PTHR39600:SF1">
    <property type="entry name" value="PEPTIDASE INHIBITOR I78 FAMILY PROTEIN"/>
    <property type="match status" value="1"/>
</dbReference>
<protein>
    <recommendedName>
        <fullName evidence="4">Peptidase inhibitor I78 family protein</fullName>
    </recommendedName>
</protein>
<dbReference type="InterPro" id="IPR021719">
    <property type="entry name" value="Prot_inh_I78"/>
</dbReference>
<keyword evidence="1" id="KW-0732">Signal</keyword>
<gene>
    <name evidence="2" type="ORF">GCM10011499_40000</name>
</gene>
<organism evidence="2 3">
    <name type="scientific">Pelagibacterium lentulum</name>
    <dbReference type="NCBI Taxonomy" id="2029865"/>
    <lineage>
        <taxon>Bacteria</taxon>
        <taxon>Pseudomonadati</taxon>
        <taxon>Pseudomonadota</taxon>
        <taxon>Alphaproteobacteria</taxon>
        <taxon>Hyphomicrobiales</taxon>
        <taxon>Devosiaceae</taxon>
        <taxon>Pelagibacterium</taxon>
    </lineage>
</organism>
<sequence>MRKSRTLPAITLFGAIALTGCTATGADPAQPAPPADCGAAALQSMVGEPVAGTTAENVTVGGEPVQSLGNVRVVGPDDAMTMDFNTERLTIETDEQGNLATARCV</sequence>
<comment type="caution">
    <text evidence="2">The sequence shown here is derived from an EMBL/GenBank/DDBJ whole genome shotgun (WGS) entry which is preliminary data.</text>
</comment>
<dbReference type="EMBL" id="BMKB01000016">
    <property type="protein sequence ID" value="GGA65608.1"/>
    <property type="molecule type" value="Genomic_DNA"/>
</dbReference>
<dbReference type="RefSeq" id="WP_164734904.1">
    <property type="nucleotide sequence ID" value="NZ_BMKB01000016.1"/>
</dbReference>
<keyword evidence="3" id="KW-1185">Reference proteome</keyword>
<accession>A0A916W4K0</accession>
<dbReference type="AlphaFoldDB" id="A0A916W4K0"/>
<feature type="chain" id="PRO_5037892805" description="Peptidase inhibitor I78 family protein" evidence="1">
    <location>
        <begin position="26"/>
        <end position="105"/>
    </location>
</feature>
<evidence type="ECO:0000313" key="2">
    <source>
        <dbReference type="EMBL" id="GGA65608.1"/>
    </source>
</evidence>
<reference evidence="2 3" key="1">
    <citation type="journal article" date="2014" name="Int. J. Syst. Evol. Microbiol.">
        <title>Complete genome sequence of Corynebacterium casei LMG S-19264T (=DSM 44701T), isolated from a smear-ripened cheese.</title>
        <authorList>
            <consortium name="US DOE Joint Genome Institute (JGI-PGF)"/>
            <person name="Walter F."/>
            <person name="Albersmeier A."/>
            <person name="Kalinowski J."/>
            <person name="Ruckert C."/>
        </authorList>
    </citation>
    <scope>NUCLEOTIDE SEQUENCE [LARGE SCALE GENOMIC DNA]</scope>
    <source>
        <strain evidence="2 3">CGMCC 1.15896</strain>
    </source>
</reference>
<evidence type="ECO:0000256" key="1">
    <source>
        <dbReference type="SAM" id="SignalP"/>
    </source>
</evidence>
<evidence type="ECO:0008006" key="4">
    <source>
        <dbReference type="Google" id="ProtNLM"/>
    </source>
</evidence>
<feature type="signal peptide" evidence="1">
    <location>
        <begin position="1"/>
        <end position="25"/>
    </location>
</feature>
<dbReference type="Pfam" id="PF11720">
    <property type="entry name" value="Inhibitor_I78"/>
    <property type="match status" value="1"/>
</dbReference>
<proteinExistence type="predicted"/>
<name>A0A916W4K0_9HYPH</name>
<dbReference type="Gene3D" id="3.30.10.10">
    <property type="entry name" value="Trypsin Inhibitor V, subunit A"/>
    <property type="match status" value="1"/>
</dbReference>
<evidence type="ECO:0000313" key="3">
    <source>
        <dbReference type="Proteomes" id="UP000596977"/>
    </source>
</evidence>
<dbReference type="PROSITE" id="PS51257">
    <property type="entry name" value="PROKAR_LIPOPROTEIN"/>
    <property type="match status" value="1"/>
</dbReference>
<dbReference type="PANTHER" id="PTHR39600">
    <property type="entry name" value="PEPTIDASE INHIBITOR I78 FAMILY PROTEIN"/>
    <property type="match status" value="1"/>
</dbReference>
<dbReference type="Proteomes" id="UP000596977">
    <property type="component" value="Unassembled WGS sequence"/>
</dbReference>